<sequence length="422" mass="45031">MRRPLALELYASVLRLAEPLVRPLLERRVKAGKEDPARLEERLGRSTVERPEGPLVWLHGVSVGESMSLLPLVGALKARRPDLALLVTSGTRTSAELLAQRLPAGVIHQYAPVDSPRAVTRFLDHWEPDLGVLVESELWPNLILGAHERGVKLALISARMTQASAQGWARVPAAAKVVLDAFDLILPQEAETQGRLKSLGVRTGPLLNLKTVGEVLPVDAAELATLKAVLGDRRVVLAANTHPGEDEIVIDAFRQAALPDTLLVVAPRHPARGDAVGGLLTLAGFNVARRAASQPVTLRTTAYVADTLGEMGLLYSLADVVVMGGAFLPGIGGHNPLEPARLERPILTGPHSFNAAPLYADLLAEAAAIEAPDAAALARHLRGLHDYPHIGRRMGEAALAYAERQGGALDQALALLEPLQPT</sequence>
<organism evidence="12 13">
    <name type="scientific">Phenylobacterium glaciei</name>
    <dbReference type="NCBI Taxonomy" id="2803784"/>
    <lineage>
        <taxon>Bacteria</taxon>
        <taxon>Pseudomonadati</taxon>
        <taxon>Pseudomonadota</taxon>
        <taxon>Alphaproteobacteria</taxon>
        <taxon>Caulobacterales</taxon>
        <taxon>Caulobacteraceae</taxon>
        <taxon>Phenylobacterium</taxon>
    </lineage>
</organism>
<feature type="site" description="Transition state stabilizer" evidence="9">
    <location>
        <position position="210"/>
    </location>
</feature>
<keyword evidence="10" id="KW-1003">Cell membrane</keyword>
<comment type="function">
    <text evidence="1 10">Involved in lipopolysaccharide (LPS) biosynthesis. Catalyzes the transfer of 3-deoxy-D-manno-octulosonate (Kdo) residue(s) from CMP-Kdo to lipid IV(A), the tetraacyldisaccharide-1,4'-bisphosphate precursor of lipid A.</text>
</comment>
<evidence type="ECO:0000259" key="11">
    <source>
        <dbReference type="Pfam" id="PF04413"/>
    </source>
</evidence>
<dbReference type="EC" id="2.4.99.12" evidence="3 10"/>
<dbReference type="SUPFAM" id="SSF53756">
    <property type="entry name" value="UDP-Glycosyltransferase/glycogen phosphorylase"/>
    <property type="match status" value="1"/>
</dbReference>
<evidence type="ECO:0000256" key="3">
    <source>
        <dbReference type="ARBA" id="ARBA00012621"/>
    </source>
</evidence>
<feature type="domain" description="3-deoxy-D-manno-octulosonic-acid transferase N-terminal" evidence="11">
    <location>
        <begin position="38"/>
        <end position="203"/>
    </location>
</feature>
<dbReference type="PANTHER" id="PTHR42755">
    <property type="entry name" value="3-DEOXY-MANNO-OCTULOSONATE CYTIDYLYLTRANSFERASE"/>
    <property type="match status" value="1"/>
</dbReference>
<evidence type="ECO:0000313" key="13">
    <source>
        <dbReference type="Proteomes" id="UP000622580"/>
    </source>
</evidence>
<dbReference type="GO" id="GO:0009245">
    <property type="term" value="P:lipid A biosynthetic process"/>
    <property type="evidence" value="ECO:0007669"/>
    <property type="project" value="TreeGrafter"/>
</dbReference>
<evidence type="ECO:0000256" key="4">
    <source>
        <dbReference type="ARBA" id="ARBA00019077"/>
    </source>
</evidence>
<evidence type="ECO:0000256" key="8">
    <source>
        <dbReference type="PIRSR" id="PIRSR639901-1"/>
    </source>
</evidence>
<accession>A0A941D2S1</accession>
<comment type="similarity">
    <text evidence="10">Belongs to the glycosyltransferase group 1 family.</text>
</comment>
<protein>
    <recommendedName>
        <fullName evidence="4 10">3-deoxy-D-manno-octulosonic acid transferase</fullName>
        <shortName evidence="10">Kdo transferase</shortName>
        <ecNumber evidence="3 10">2.4.99.12</ecNumber>
    </recommendedName>
    <alternativeName>
        <fullName evidence="6 10">Lipid IV(A) 3-deoxy-D-manno-octulosonic acid transferase</fullName>
    </alternativeName>
</protein>
<dbReference type="GO" id="GO:0005886">
    <property type="term" value="C:plasma membrane"/>
    <property type="evidence" value="ECO:0007669"/>
    <property type="project" value="UniProtKB-SubCell"/>
</dbReference>
<dbReference type="RefSeq" id="WP_215342238.1">
    <property type="nucleotide sequence ID" value="NZ_JAGSGD010000001.1"/>
</dbReference>
<keyword evidence="10" id="KW-0448">Lipopolysaccharide biosynthesis</keyword>
<comment type="subcellular location">
    <subcellularLocation>
        <location evidence="10">Cell membrane</location>
    </subcellularLocation>
</comment>
<feature type="active site" description="Proton acceptor" evidence="8">
    <location>
        <position position="65"/>
    </location>
</feature>
<keyword evidence="10" id="KW-0472">Membrane</keyword>
<dbReference type="AlphaFoldDB" id="A0A941D2S1"/>
<keyword evidence="5 10" id="KW-0808">Transferase</keyword>
<evidence type="ECO:0000256" key="10">
    <source>
        <dbReference type="RuleBase" id="RU365103"/>
    </source>
</evidence>
<comment type="pathway">
    <text evidence="2 10">Bacterial outer membrane biogenesis; LPS core biosynthesis.</text>
</comment>
<evidence type="ECO:0000256" key="1">
    <source>
        <dbReference type="ARBA" id="ARBA00003394"/>
    </source>
</evidence>
<dbReference type="Gene3D" id="3.40.50.11720">
    <property type="entry name" value="3-Deoxy-D-manno-octulosonic-acid transferase, N-terminal domain"/>
    <property type="match status" value="1"/>
</dbReference>
<dbReference type="GO" id="GO:0043842">
    <property type="term" value="F:Kdo transferase activity"/>
    <property type="evidence" value="ECO:0007669"/>
    <property type="project" value="UniProtKB-EC"/>
</dbReference>
<comment type="catalytic activity">
    <reaction evidence="7 10">
        <text>lipid IVA (E. coli) + CMP-3-deoxy-beta-D-manno-octulosonate = alpha-Kdo-(2-&gt;6)-lipid IVA (E. coli) + CMP + H(+)</text>
        <dbReference type="Rhea" id="RHEA:28066"/>
        <dbReference type="ChEBI" id="CHEBI:15378"/>
        <dbReference type="ChEBI" id="CHEBI:58603"/>
        <dbReference type="ChEBI" id="CHEBI:60364"/>
        <dbReference type="ChEBI" id="CHEBI:60377"/>
        <dbReference type="ChEBI" id="CHEBI:85987"/>
        <dbReference type="EC" id="2.4.99.12"/>
    </reaction>
</comment>
<name>A0A941D2S1_9CAUL</name>
<evidence type="ECO:0000256" key="2">
    <source>
        <dbReference type="ARBA" id="ARBA00004713"/>
    </source>
</evidence>
<dbReference type="Gene3D" id="3.40.50.2000">
    <property type="entry name" value="Glycogen Phosphorylase B"/>
    <property type="match status" value="1"/>
</dbReference>
<evidence type="ECO:0000256" key="6">
    <source>
        <dbReference type="ARBA" id="ARBA00031445"/>
    </source>
</evidence>
<proteinExistence type="inferred from homology"/>
<gene>
    <name evidence="12" type="ORF">JKL49_17685</name>
</gene>
<dbReference type="EMBL" id="JAGSGD010000001">
    <property type="protein sequence ID" value="MBR7621230.1"/>
    <property type="molecule type" value="Genomic_DNA"/>
</dbReference>
<evidence type="ECO:0000256" key="7">
    <source>
        <dbReference type="ARBA" id="ARBA00049183"/>
    </source>
</evidence>
<dbReference type="Proteomes" id="UP000622580">
    <property type="component" value="Unassembled WGS sequence"/>
</dbReference>
<evidence type="ECO:0000256" key="5">
    <source>
        <dbReference type="ARBA" id="ARBA00022679"/>
    </source>
</evidence>
<dbReference type="GO" id="GO:0009244">
    <property type="term" value="P:lipopolysaccharide core region biosynthetic process"/>
    <property type="evidence" value="ECO:0007669"/>
    <property type="project" value="UniProtKB-UniRule"/>
</dbReference>
<dbReference type="PANTHER" id="PTHR42755:SF1">
    <property type="entry name" value="3-DEOXY-D-MANNO-OCTULOSONIC ACID TRANSFERASE, MITOCHONDRIAL-RELATED"/>
    <property type="match status" value="1"/>
</dbReference>
<feature type="site" description="Transition state stabilizer" evidence="9">
    <location>
        <position position="135"/>
    </location>
</feature>
<reference evidence="12" key="1">
    <citation type="submission" date="2021-04" db="EMBL/GenBank/DDBJ databases">
        <title>Draft genome assembly of strain Phenylobacterium sp. 20VBR1 using MiniION and Illumina platforms.</title>
        <authorList>
            <person name="Thomas F.A."/>
            <person name="Krishnan K.P."/>
            <person name="Sinha R.K."/>
        </authorList>
    </citation>
    <scope>NUCLEOTIDE SEQUENCE</scope>
    <source>
        <strain evidence="12">20VBR1</strain>
    </source>
</reference>
<dbReference type="InterPro" id="IPR038107">
    <property type="entry name" value="Glycos_transf_N_sf"/>
</dbReference>
<keyword evidence="13" id="KW-1185">Reference proteome</keyword>
<dbReference type="InterPro" id="IPR007507">
    <property type="entry name" value="Glycos_transf_N"/>
</dbReference>
<evidence type="ECO:0000256" key="9">
    <source>
        <dbReference type="PIRSR" id="PIRSR639901-2"/>
    </source>
</evidence>
<dbReference type="Pfam" id="PF04413">
    <property type="entry name" value="Glycos_transf_N"/>
    <property type="match status" value="1"/>
</dbReference>
<dbReference type="InterPro" id="IPR039901">
    <property type="entry name" value="Kdotransferase"/>
</dbReference>
<comment type="caution">
    <text evidence="12">The sequence shown here is derived from an EMBL/GenBank/DDBJ whole genome shotgun (WGS) entry which is preliminary data.</text>
</comment>
<evidence type="ECO:0000313" key="12">
    <source>
        <dbReference type="EMBL" id="MBR7621230.1"/>
    </source>
</evidence>